<sequence>MKARKSLWAGLTALILSASLLGGCGSSSNNEPAASNGNTADTGGSSAKPVTITLMMSGTKAPDGQDFVLDILPKLVKEKFPNVTLETSKYPDEQYITSVRTKLAAGQGPDIFLVFPRNASLAVNDMAKAGFTADLSDLTFLDNISTGAKEDMAYEGKQYAIPSGMDMLGVYYNQELFKQAGITEQPKDWPSFLEACQKLKDAGITPIVLGDKDPFFIQFGMYQIAANTVYPDDKEFDTKLQTGETSLTDPKWVKTVSMFKELYDKGYVIKNSLGLGSAQAAQNFIDGKAAMVFDGTWDYPTLTAKGASEFTRGFFALPANDAGKPTYIAAATSAGYAVNAKSENMDVAKEILNYWYDGQSDLFKEWVKSNTSISVYKDVPLNHELFKPVFDDYNNNGNSVYFPNQMWMTGVAEEMEAKFANIIGGQKTTPEEVTAAMDKKYKELAKSKK</sequence>
<dbReference type="Proteomes" id="UP000186058">
    <property type="component" value="Unassembled WGS sequence"/>
</dbReference>
<accession>A0ABX3EWN9</accession>
<name>A0ABX3EWN9_9BACL</name>
<keyword evidence="1" id="KW-1003">Cell membrane</keyword>
<evidence type="ECO:0000313" key="7">
    <source>
        <dbReference type="EMBL" id="OKP90873.1"/>
    </source>
</evidence>
<protein>
    <recommendedName>
        <fullName evidence="9">Sugar ABC transporter substrate-binding protein</fullName>
    </recommendedName>
</protein>
<evidence type="ECO:0000256" key="2">
    <source>
        <dbReference type="ARBA" id="ARBA00022729"/>
    </source>
</evidence>
<dbReference type="RefSeq" id="WP_074085466.1">
    <property type="nucleotide sequence ID" value="NZ_LVWI01000002.1"/>
</dbReference>
<proteinExistence type="predicted"/>
<dbReference type="PANTHER" id="PTHR43649:SF33">
    <property type="entry name" value="POLYGALACTURONAN_RHAMNOGALACTURONAN-BINDING PROTEIN YTCQ"/>
    <property type="match status" value="1"/>
</dbReference>
<evidence type="ECO:0000256" key="6">
    <source>
        <dbReference type="SAM" id="SignalP"/>
    </source>
</evidence>
<dbReference type="Gene3D" id="3.40.190.10">
    <property type="entry name" value="Periplasmic binding protein-like II"/>
    <property type="match status" value="2"/>
</dbReference>
<comment type="caution">
    <text evidence="7">The sequence shown here is derived from an EMBL/GenBank/DDBJ whole genome shotgun (WGS) entry which is preliminary data.</text>
</comment>
<keyword evidence="8" id="KW-1185">Reference proteome</keyword>
<dbReference type="InterPro" id="IPR006059">
    <property type="entry name" value="SBP"/>
</dbReference>
<evidence type="ECO:0000256" key="4">
    <source>
        <dbReference type="ARBA" id="ARBA00023139"/>
    </source>
</evidence>
<keyword evidence="2 6" id="KW-0732">Signal</keyword>
<evidence type="ECO:0000256" key="3">
    <source>
        <dbReference type="ARBA" id="ARBA00023136"/>
    </source>
</evidence>
<organism evidence="7 8">
    <name type="scientific">Paenibacillus helianthi</name>
    <dbReference type="NCBI Taxonomy" id="1349432"/>
    <lineage>
        <taxon>Bacteria</taxon>
        <taxon>Bacillati</taxon>
        <taxon>Bacillota</taxon>
        <taxon>Bacilli</taxon>
        <taxon>Bacillales</taxon>
        <taxon>Paenibacillaceae</taxon>
        <taxon>Paenibacillus</taxon>
    </lineage>
</organism>
<dbReference type="PROSITE" id="PS51257">
    <property type="entry name" value="PROKAR_LIPOPROTEIN"/>
    <property type="match status" value="1"/>
</dbReference>
<dbReference type="InterPro" id="IPR050490">
    <property type="entry name" value="Bact_solute-bd_prot1"/>
</dbReference>
<gene>
    <name evidence="7" type="ORF">A3844_03175</name>
</gene>
<keyword evidence="5" id="KW-0449">Lipoprotein</keyword>
<evidence type="ECO:0000256" key="5">
    <source>
        <dbReference type="ARBA" id="ARBA00023288"/>
    </source>
</evidence>
<keyword evidence="4" id="KW-0564">Palmitate</keyword>
<evidence type="ECO:0000313" key="8">
    <source>
        <dbReference type="Proteomes" id="UP000186058"/>
    </source>
</evidence>
<dbReference type="PANTHER" id="PTHR43649">
    <property type="entry name" value="ARABINOSE-BINDING PROTEIN-RELATED"/>
    <property type="match status" value="1"/>
</dbReference>
<dbReference type="SUPFAM" id="SSF53850">
    <property type="entry name" value="Periplasmic binding protein-like II"/>
    <property type="match status" value="1"/>
</dbReference>
<reference evidence="7 8" key="1">
    <citation type="submission" date="2016-03" db="EMBL/GenBank/DDBJ databases">
        <authorList>
            <person name="Sant'Anna F.H."/>
            <person name="Ambrosini A."/>
            <person name="Souza R."/>
            <person name="Bach E."/>
            <person name="Fernandes G."/>
            <person name="Balsanelli E."/>
            <person name="Baura V.A."/>
            <person name="Souza E.M."/>
            <person name="Passaglia L."/>
        </authorList>
    </citation>
    <scope>NUCLEOTIDE SEQUENCE [LARGE SCALE GENOMIC DNA]</scope>
    <source>
        <strain evidence="7 8">P26E</strain>
    </source>
</reference>
<evidence type="ECO:0008006" key="9">
    <source>
        <dbReference type="Google" id="ProtNLM"/>
    </source>
</evidence>
<dbReference type="EMBL" id="LVWI01000002">
    <property type="protein sequence ID" value="OKP90873.1"/>
    <property type="molecule type" value="Genomic_DNA"/>
</dbReference>
<keyword evidence="3" id="KW-0472">Membrane</keyword>
<feature type="signal peptide" evidence="6">
    <location>
        <begin position="1"/>
        <end position="22"/>
    </location>
</feature>
<evidence type="ECO:0000256" key="1">
    <source>
        <dbReference type="ARBA" id="ARBA00022475"/>
    </source>
</evidence>
<feature type="chain" id="PRO_5045186006" description="Sugar ABC transporter substrate-binding protein" evidence="6">
    <location>
        <begin position="23"/>
        <end position="449"/>
    </location>
</feature>
<dbReference type="Pfam" id="PF01547">
    <property type="entry name" value="SBP_bac_1"/>
    <property type="match status" value="1"/>
</dbReference>